<accession>A0A4Y9Z5T0</accession>
<sequence>MANQEIARRIHLSTEVAHDGATGYPPGFDCTDELIGYVQLLQGCCCSYYEVDESNDLGRAYSEAFTRINARSIKEVANGVLAGNAEDVVEFGMRFCTGSGGAEKNVATALSAWEHIVSPSSDMPPLSQPPSRRVLAIAYALQAKVYDDRAFVDITRGRLQISDLLRAAKAANAGAALGLVAPIVLRVAEYVATGPVPFRELPEFVGLEDMWRAWDRRVEEMAREQLVRDRKVARAPNAYRCAMKGCGIEGTKKAALMSFLSFAEHDLSPDFQLTDELTDYVQLLQGCCRSYGDDVDFNDLFKEAFARLRSRNIRELSVGALAGRMEDMIELGMRLYTGCGGVVKDIPEALTTWQHITSPSSPPSQPPPRRILAIAYALQAKVYKDRAHVNKETIQIDDLRRAAIAADAAAAQGLVTPIVLNIAQYAAMPLGLPSNAYQSFKKLPEFACLTDLWRVWRRRNGEIEREQQARDRKVARAPNAYRCAAEGCGIEGTKKATLLSKECQKKDWKRHKRMCKPGAPVFAGVSTSNGAKTASQRSSDAVSSERSPWDEEFLPQDPGRERMITVPTPGRPGHSLQISSSMMTPAMLKDLKEEIARP</sequence>
<name>A0A4Y9Z5T0_9APHY</name>
<dbReference type="Proteomes" id="UP000298390">
    <property type="component" value="Unassembled WGS sequence"/>
</dbReference>
<dbReference type="EMBL" id="SEKV01000014">
    <property type="protein sequence ID" value="TFY69223.1"/>
    <property type="molecule type" value="Genomic_DNA"/>
</dbReference>
<feature type="compositionally biased region" description="Polar residues" evidence="1">
    <location>
        <begin position="525"/>
        <end position="546"/>
    </location>
</feature>
<comment type="caution">
    <text evidence="2">The sequence shown here is derived from an EMBL/GenBank/DDBJ whole genome shotgun (WGS) entry which is preliminary data.</text>
</comment>
<feature type="region of interest" description="Disordered" evidence="1">
    <location>
        <begin position="519"/>
        <end position="586"/>
    </location>
</feature>
<dbReference type="AlphaFoldDB" id="A0A4Y9Z5T0"/>
<proteinExistence type="predicted"/>
<organism evidence="2 3">
    <name type="scientific">Rhodofomes roseus</name>
    <dbReference type="NCBI Taxonomy" id="34475"/>
    <lineage>
        <taxon>Eukaryota</taxon>
        <taxon>Fungi</taxon>
        <taxon>Dikarya</taxon>
        <taxon>Basidiomycota</taxon>
        <taxon>Agaricomycotina</taxon>
        <taxon>Agaricomycetes</taxon>
        <taxon>Polyporales</taxon>
        <taxon>Rhodofomes</taxon>
    </lineage>
</organism>
<evidence type="ECO:0000313" key="2">
    <source>
        <dbReference type="EMBL" id="TFY69223.1"/>
    </source>
</evidence>
<evidence type="ECO:0000313" key="3">
    <source>
        <dbReference type="Proteomes" id="UP000298390"/>
    </source>
</evidence>
<evidence type="ECO:0000256" key="1">
    <source>
        <dbReference type="SAM" id="MobiDB-lite"/>
    </source>
</evidence>
<evidence type="ECO:0008006" key="4">
    <source>
        <dbReference type="Google" id="ProtNLM"/>
    </source>
</evidence>
<reference evidence="2 3" key="1">
    <citation type="submission" date="2019-01" db="EMBL/GenBank/DDBJ databases">
        <title>Genome sequencing of the rare red list fungi Fomitopsis rosea.</title>
        <authorList>
            <person name="Buettner E."/>
            <person name="Kellner H."/>
        </authorList>
    </citation>
    <scope>NUCLEOTIDE SEQUENCE [LARGE SCALE GENOMIC DNA]</scope>
    <source>
        <strain evidence="2 3">DSM 105464</strain>
    </source>
</reference>
<gene>
    <name evidence="2" type="ORF">EVJ58_g560</name>
</gene>
<protein>
    <recommendedName>
        <fullName evidence="4">MYND-type domain-containing protein</fullName>
    </recommendedName>
</protein>
<dbReference type="STRING" id="34475.A0A4Y9Z5T0"/>
<dbReference type="Gene3D" id="6.10.140.2220">
    <property type="match status" value="1"/>
</dbReference>